<dbReference type="GeneID" id="70236271"/>
<sequence length="116" mass="12313">MLEVAFSLLICCSRVCKARRRAWLPSLSFVTPTSLPGIFLCSFSVTEKNAACGPPKPIGTPNLCEDPRTMSAPNSEGGLNKARAIRSDATATNPLLEWTMSVILAKDSGDGMAPSV</sequence>
<comment type="caution">
    <text evidence="1">The sequence shown here is derived from an EMBL/GenBank/DDBJ whole genome shotgun (WGS) entry which is preliminary data.</text>
</comment>
<reference evidence="1" key="2">
    <citation type="submission" date="2021-01" db="EMBL/GenBank/DDBJ databases">
        <authorList>
            <person name="Schikora-Tamarit M.A."/>
        </authorList>
    </citation>
    <scope>NUCLEOTIDE SEQUENCE</scope>
    <source>
        <strain evidence="1">CBS6075</strain>
    </source>
</reference>
<organism evidence="1 2">
    <name type="scientific">Ogataea philodendri</name>
    <dbReference type="NCBI Taxonomy" id="1378263"/>
    <lineage>
        <taxon>Eukaryota</taxon>
        <taxon>Fungi</taxon>
        <taxon>Dikarya</taxon>
        <taxon>Ascomycota</taxon>
        <taxon>Saccharomycotina</taxon>
        <taxon>Pichiomycetes</taxon>
        <taxon>Pichiales</taxon>
        <taxon>Pichiaceae</taxon>
        <taxon>Ogataea</taxon>
    </lineage>
</organism>
<accession>A0A9P8P7A1</accession>
<evidence type="ECO:0000313" key="1">
    <source>
        <dbReference type="EMBL" id="KAH3666117.1"/>
    </source>
</evidence>
<protein>
    <submittedName>
        <fullName evidence="1">Uncharacterized protein</fullName>
    </submittedName>
</protein>
<name>A0A9P8P7A1_9ASCO</name>
<gene>
    <name evidence="1" type="ORF">OGAPHI_004306</name>
</gene>
<dbReference type="RefSeq" id="XP_046061321.1">
    <property type="nucleotide sequence ID" value="XM_046205370.1"/>
</dbReference>
<proteinExistence type="predicted"/>
<keyword evidence="2" id="KW-1185">Reference proteome</keyword>
<dbReference type="EMBL" id="JAEUBE010000295">
    <property type="protein sequence ID" value="KAH3666117.1"/>
    <property type="molecule type" value="Genomic_DNA"/>
</dbReference>
<evidence type="ECO:0000313" key="2">
    <source>
        <dbReference type="Proteomes" id="UP000769157"/>
    </source>
</evidence>
<reference evidence="1" key="1">
    <citation type="journal article" date="2021" name="Open Biol.">
        <title>Shared evolutionary footprints suggest mitochondrial oxidative damage underlies multiple complex I losses in fungi.</title>
        <authorList>
            <person name="Schikora-Tamarit M.A."/>
            <person name="Marcet-Houben M."/>
            <person name="Nosek J."/>
            <person name="Gabaldon T."/>
        </authorList>
    </citation>
    <scope>NUCLEOTIDE SEQUENCE</scope>
    <source>
        <strain evidence="1">CBS6075</strain>
    </source>
</reference>
<dbReference type="Proteomes" id="UP000769157">
    <property type="component" value="Unassembled WGS sequence"/>
</dbReference>
<dbReference type="AlphaFoldDB" id="A0A9P8P7A1"/>
<dbReference type="OrthoDB" id="10314186at2759"/>